<dbReference type="AlphaFoldDB" id="A0A3S3QJ41"/>
<dbReference type="PANTHER" id="PTHR37422:SF13">
    <property type="entry name" value="LIPOPOLYSACCHARIDE BIOSYNTHESIS PROTEIN PA4999-RELATED"/>
    <property type="match status" value="1"/>
</dbReference>
<feature type="transmembrane region" description="Helical" evidence="5">
    <location>
        <begin position="202"/>
        <end position="221"/>
    </location>
</feature>
<evidence type="ECO:0000259" key="6">
    <source>
        <dbReference type="Pfam" id="PF04932"/>
    </source>
</evidence>
<evidence type="ECO:0000313" key="7">
    <source>
        <dbReference type="EMBL" id="RWX45860.1"/>
    </source>
</evidence>
<dbReference type="Proteomes" id="UP000287853">
    <property type="component" value="Unassembled WGS sequence"/>
</dbReference>
<feature type="transmembrane region" description="Helical" evidence="5">
    <location>
        <begin position="120"/>
        <end position="141"/>
    </location>
</feature>
<feature type="transmembrane region" description="Helical" evidence="5">
    <location>
        <begin position="67"/>
        <end position="88"/>
    </location>
</feature>
<keyword evidence="2 5" id="KW-0812">Transmembrane</keyword>
<accession>A0A3S3QJ41</accession>
<evidence type="ECO:0000256" key="4">
    <source>
        <dbReference type="ARBA" id="ARBA00023136"/>
    </source>
</evidence>
<keyword evidence="7" id="KW-0436">Ligase</keyword>
<name>A0A3S3QJ41_9BACT</name>
<comment type="caution">
    <text evidence="7">The sequence shown here is derived from an EMBL/GenBank/DDBJ whole genome shotgun (WGS) entry which is preliminary data.</text>
</comment>
<feature type="transmembrane region" description="Helical" evidence="5">
    <location>
        <begin position="256"/>
        <end position="274"/>
    </location>
</feature>
<feature type="transmembrane region" description="Helical" evidence="5">
    <location>
        <begin position="36"/>
        <end position="55"/>
    </location>
</feature>
<feature type="transmembrane region" description="Helical" evidence="5">
    <location>
        <begin position="353"/>
        <end position="371"/>
    </location>
</feature>
<dbReference type="EMBL" id="MTKO01000071">
    <property type="protein sequence ID" value="RWX45860.1"/>
    <property type="molecule type" value="Genomic_DNA"/>
</dbReference>
<proteinExistence type="predicted"/>
<feature type="transmembrane region" description="Helical" evidence="5">
    <location>
        <begin position="153"/>
        <end position="170"/>
    </location>
</feature>
<protein>
    <submittedName>
        <fullName evidence="7">O-Antigen ligase</fullName>
    </submittedName>
</protein>
<dbReference type="Pfam" id="PF04932">
    <property type="entry name" value="Wzy_C"/>
    <property type="match status" value="1"/>
</dbReference>
<evidence type="ECO:0000256" key="5">
    <source>
        <dbReference type="SAM" id="Phobius"/>
    </source>
</evidence>
<evidence type="ECO:0000256" key="3">
    <source>
        <dbReference type="ARBA" id="ARBA00022989"/>
    </source>
</evidence>
<comment type="subcellular location">
    <subcellularLocation>
        <location evidence="1">Membrane</location>
        <topology evidence="1">Multi-pass membrane protein</topology>
    </subcellularLocation>
</comment>
<feature type="transmembrane region" description="Helical" evidence="5">
    <location>
        <begin position="432"/>
        <end position="451"/>
    </location>
</feature>
<reference evidence="7 8" key="1">
    <citation type="submission" date="2017-01" db="EMBL/GenBank/DDBJ databases">
        <title>The cable genome- insights into the physiology and evolution of filamentous bacteria capable of sulfide oxidation via long distance electron transfer.</title>
        <authorList>
            <person name="Schreiber L."/>
            <person name="Bjerg J.T."/>
            <person name="Boggild A."/>
            <person name="Van De Vossenberg J."/>
            <person name="Meysman F."/>
            <person name="Nielsen L.P."/>
            <person name="Schramm A."/>
            <person name="Kjeldsen K.U."/>
        </authorList>
    </citation>
    <scope>NUCLEOTIDE SEQUENCE [LARGE SCALE GENOMIC DNA]</scope>
    <source>
        <strain evidence="7">MCF</strain>
    </source>
</reference>
<sequence length="486" mass="54545">MNNELKFQKAAQYAVLFLLGTIPFFFGAVHPIVTGAYTSFILLMLGTWLLLNARYLSNRQIFSGGHILFFLFIFWIVLSIVPLPISWLRSLSPARISFLQATNQLAGTDIQYASTGYNGVAGIMTAAFLFALLLYVVNLKILLKTDRTFLKKILYVCIGVGLLEAIYGILQSVNPHLGVLWLSDTKQFNGMARGTIIYKNQYAALLNMIWPFAVGAAFLQFKRIPRKKIIPSKRHTSRRKSKKKHSAGDLTTNRRLRGFLFLFFASVIMLAVLFSQSRGGIISMILILSVLLVLLPVNLKNKLLLSGFFLLFTLSYGSIIGFNSVLERFMLIYQGGEGRFNIWLSSLPMLQDHLLIGTGIGSYILLSSIYLKKFPENITFDRAHNDYLEFAIELGLPFSLFFFCICIIFFLLLMKKIWPYTRTKISKLPSSALISIISTAAITGFVIHGTVDFGWRLPANLLYFTTLLTLAQQGGQFASHSAPAGK</sequence>
<dbReference type="InterPro" id="IPR051533">
    <property type="entry name" value="WaaL-like"/>
</dbReference>
<dbReference type="GO" id="GO:0016874">
    <property type="term" value="F:ligase activity"/>
    <property type="evidence" value="ECO:0007669"/>
    <property type="project" value="UniProtKB-KW"/>
</dbReference>
<organism evidence="7 8">
    <name type="scientific">Candidatus Electrothrix aarhusensis</name>
    <dbReference type="NCBI Taxonomy" id="1859131"/>
    <lineage>
        <taxon>Bacteria</taxon>
        <taxon>Pseudomonadati</taxon>
        <taxon>Thermodesulfobacteriota</taxon>
        <taxon>Desulfobulbia</taxon>
        <taxon>Desulfobulbales</taxon>
        <taxon>Desulfobulbaceae</taxon>
        <taxon>Candidatus Electrothrix</taxon>
    </lineage>
</organism>
<evidence type="ECO:0000313" key="8">
    <source>
        <dbReference type="Proteomes" id="UP000287853"/>
    </source>
</evidence>
<dbReference type="GO" id="GO:0016020">
    <property type="term" value="C:membrane"/>
    <property type="evidence" value="ECO:0007669"/>
    <property type="project" value="UniProtKB-SubCell"/>
</dbReference>
<dbReference type="InterPro" id="IPR007016">
    <property type="entry name" value="O-antigen_ligase-rel_domated"/>
</dbReference>
<evidence type="ECO:0000256" key="1">
    <source>
        <dbReference type="ARBA" id="ARBA00004141"/>
    </source>
</evidence>
<feature type="transmembrane region" description="Helical" evidence="5">
    <location>
        <begin position="280"/>
        <end position="297"/>
    </location>
</feature>
<feature type="domain" description="O-antigen ligase-related" evidence="6">
    <location>
        <begin position="266"/>
        <end position="402"/>
    </location>
</feature>
<keyword evidence="4 5" id="KW-0472">Membrane</keyword>
<feature type="transmembrane region" description="Helical" evidence="5">
    <location>
        <begin position="304"/>
        <end position="326"/>
    </location>
</feature>
<feature type="transmembrane region" description="Helical" evidence="5">
    <location>
        <begin position="391"/>
        <end position="412"/>
    </location>
</feature>
<evidence type="ECO:0000256" key="2">
    <source>
        <dbReference type="ARBA" id="ARBA00022692"/>
    </source>
</evidence>
<keyword evidence="3 5" id="KW-1133">Transmembrane helix</keyword>
<dbReference type="PANTHER" id="PTHR37422">
    <property type="entry name" value="TEICHURONIC ACID BIOSYNTHESIS PROTEIN TUAE"/>
    <property type="match status" value="1"/>
</dbReference>
<feature type="transmembrane region" description="Helical" evidence="5">
    <location>
        <begin position="12"/>
        <end position="30"/>
    </location>
</feature>
<keyword evidence="8" id="KW-1185">Reference proteome</keyword>
<gene>
    <name evidence="7" type="ORF">H206_00741</name>
</gene>